<accession>A0ABX1PLK2</accession>
<evidence type="ECO:0000256" key="1">
    <source>
        <dbReference type="SAM" id="SignalP"/>
    </source>
</evidence>
<evidence type="ECO:0000313" key="3">
    <source>
        <dbReference type="Proteomes" id="UP000615989"/>
    </source>
</evidence>
<dbReference type="InterPro" id="IPR021647">
    <property type="entry name" value="CusF_Ec"/>
</dbReference>
<proteinExistence type="predicted"/>
<sequence length="118" mass="12212">MPLTCPLATFALLATLAAAGPAFAMSGHGHDAAHGAAMPVADAKAPLSEGTVKKVDKAAGKITISHGPLENLGMPPMTMTFRATDPSMLDAVREGDRIRFAAQRVDGVFTVTKLEIAK</sequence>
<feature type="chain" id="PRO_5047111564" evidence="1">
    <location>
        <begin position="25"/>
        <end position="118"/>
    </location>
</feature>
<dbReference type="EMBL" id="WTVG01000031">
    <property type="protein sequence ID" value="NMG25404.1"/>
    <property type="molecule type" value="Genomic_DNA"/>
</dbReference>
<keyword evidence="3" id="KW-1185">Reference proteome</keyword>
<dbReference type="InterPro" id="IPR042230">
    <property type="entry name" value="CusF_sf"/>
</dbReference>
<organism evidence="2 3">
    <name type="scientific">Aromatoleum anaerobium</name>
    <dbReference type="NCBI Taxonomy" id="182180"/>
    <lineage>
        <taxon>Bacteria</taxon>
        <taxon>Pseudomonadati</taxon>
        <taxon>Pseudomonadota</taxon>
        <taxon>Betaproteobacteria</taxon>
        <taxon>Rhodocyclales</taxon>
        <taxon>Rhodocyclaceae</taxon>
        <taxon>Aromatoleum</taxon>
    </lineage>
</organism>
<dbReference type="Pfam" id="PF11604">
    <property type="entry name" value="CusF_Ec"/>
    <property type="match status" value="1"/>
</dbReference>
<dbReference type="Proteomes" id="UP000615989">
    <property type="component" value="Unassembled WGS sequence"/>
</dbReference>
<feature type="signal peptide" evidence="1">
    <location>
        <begin position="1"/>
        <end position="24"/>
    </location>
</feature>
<name>A0ABX1PLK2_9RHOO</name>
<evidence type="ECO:0000313" key="2">
    <source>
        <dbReference type="EMBL" id="NMG25404.1"/>
    </source>
</evidence>
<keyword evidence="1" id="KW-0732">Signal</keyword>
<gene>
    <name evidence="2" type="ORF">GO606_11855</name>
</gene>
<comment type="caution">
    <text evidence="2">The sequence shown here is derived from an EMBL/GenBank/DDBJ whole genome shotgun (WGS) entry which is preliminary data.</text>
</comment>
<dbReference type="Gene3D" id="2.40.50.320">
    <property type="entry name" value="Copper binding periplasmic protein CusF"/>
    <property type="match status" value="1"/>
</dbReference>
<reference evidence="2" key="1">
    <citation type="submission" date="2019-12" db="EMBL/GenBank/DDBJ databases">
        <title>Comparative genomics gives insights into the taxonomy of the Azoarcus-Aromatoleum group and reveals separate origins of nif in the plant-associated Azoarcus and non-plant-associated Aromatoleum sub-groups.</title>
        <authorList>
            <person name="Lafos M."/>
            <person name="Maluk M."/>
            <person name="Batista M."/>
            <person name="Junghare M."/>
            <person name="Carmona M."/>
            <person name="Faoro H."/>
            <person name="Cruz L.M."/>
            <person name="Battistoni F."/>
            <person name="De Souza E."/>
            <person name="Pedrosa F."/>
            <person name="Chen W.-M."/>
            <person name="Poole P.S."/>
            <person name="Dixon R.A."/>
            <person name="James E.K."/>
        </authorList>
    </citation>
    <scope>NUCLEOTIDE SEQUENCE</scope>
    <source>
        <strain evidence="2">LuFRes1</strain>
    </source>
</reference>
<protein>
    <submittedName>
        <fullName evidence="2">RND transporter</fullName>
    </submittedName>
</protein>